<dbReference type="EMBL" id="JARWAM010000018">
    <property type="protein sequence ID" value="MDR5907416.1"/>
    <property type="molecule type" value="Genomic_DNA"/>
</dbReference>
<evidence type="ECO:0000256" key="1">
    <source>
        <dbReference type="SAM" id="SignalP"/>
    </source>
</evidence>
<keyword evidence="1" id="KW-0732">Signal</keyword>
<comment type="caution">
    <text evidence="2">The sequence shown here is derived from an EMBL/GenBank/DDBJ whole genome shotgun (WGS) entry which is preliminary data.</text>
</comment>
<reference evidence="2 3" key="1">
    <citation type="submission" date="2023-04" db="EMBL/GenBank/DDBJ databases">
        <title>A long-awaited taxogenomic arrangement of the family Halomonadaceae.</title>
        <authorList>
            <person name="De La Haba R."/>
            <person name="Chuvochina M."/>
            <person name="Wittouck S."/>
            <person name="Arahal D.R."/>
            <person name="Sanchez-Porro C."/>
            <person name="Hugenholtz P."/>
            <person name="Ventosa A."/>
        </authorList>
    </citation>
    <scope>NUCLEOTIDE SEQUENCE [LARGE SCALE GENOMIC DNA]</scope>
    <source>
        <strain evidence="2 3">DSM 26770</strain>
    </source>
</reference>
<protein>
    <recommendedName>
        <fullName evidence="4">Secreted protein</fullName>
    </recommendedName>
</protein>
<proteinExistence type="predicted"/>
<evidence type="ECO:0000313" key="2">
    <source>
        <dbReference type="EMBL" id="MDR5907416.1"/>
    </source>
</evidence>
<dbReference type="Proteomes" id="UP001251374">
    <property type="component" value="Unassembled WGS sequence"/>
</dbReference>
<feature type="chain" id="PRO_5046824817" description="Secreted protein" evidence="1">
    <location>
        <begin position="20"/>
        <end position="192"/>
    </location>
</feature>
<accession>A0ABU1HIV5</accession>
<evidence type="ECO:0000313" key="3">
    <source>
        <dbReference type="Proteomes" id="UP001251374"/>
    </source>
</evidence>
<evidence type="ECO:0008006" key="4">
    <source>
        <dbReference type="Google" id="ProtNLM"/>
    </source>
</evidence>
<dbReference type="RefSeq" id="WP_309724757.1">
    <property type="nucleotide sequence ID" value="NZ_JARWAM010000018.1"/>
</dbReference>
<name>A0ABU1HIV5_9GAMM</name>
<organism evidence="2 3">
    <name type="scientific">Franzmannia qiaohouensis</name>
    <dbReference type="NCBI Taxonomy" id="1329370"/>
    <lineage>
        <taxon>Bacteria</taxon>
        <taxon>Pseudomonadati</taxon>
        <taxon>Pseudomonadota</taxon>
        <taxon>Gammaproteobacteria</taxon>
        <taxon>Oceanospirillales</taxon>
        <taxon>Halomonadaceae</taxon>
        <taxon>Franzmannia</taxon>
    </lineage>
</organism>
<feature type="signal peptide" evidence="1">
    <location>
        <begin position="1"/>
        <end position="19"/>
    </location>
</feature>
<gene>
    <name evidence="2" type="ORF">QC821_19230</name>
</gene>
<keyword evidence="3" id="KW-1185">Reference proteome</keyword>
<sequence length="192" mass="21970">MRLAILCITFTALTLPAYAQDVETDIIALFEAIFDEKQCPEYYANKAAPVVEEYNFPSREYAYDPQRLIRVECSLSDVGGHERLLHVYFLSDGKRFSHVSFANPSLDYGSEDRGTLKGYVTRPGLMDAKVDEAEGRIIEDVSWYFEETLEAEPEQEYSSRGEWYFSNGVSELRYYEEVVELGAAPITVLDLR</sequence>